<dbReference type="InterPro" id="IPR002912">
    <property type="entry name" value="ACT_dom"/>
</dbReference>
<proteinExistence type="predicted"/>
<keyword evidence="2" id="KW-0808">Transferase</keyword>
<evidence type="ECO:0000313" key="3">
    <source>
        <dbReference type="Proteomes" id="UP001596996"/>
    </source>
</evidence>
<dbReference type="SUPFAM" id="SSF55021">
    <property type="entry name" value="ACT-like"/>
    <property type="match status" value="1"/>
</dbReference>
<dbReference type="Gene3D" id="3.30.70.260">
    <property type="match status" value="1"/>
</dbReference>
<protein>
    <submittedName>
        <fullName evidence="2">Acetolactate synthase 2 small subunit</fullName>
        <ecNumber evidence="2">2.2.1.6</ecNumber>
    </submittedName>
</protein>
<organism evidence="2 3">
    <name type="scientific">Seminibacterium arietis</name>
    <dbReference type="NCBI Taxonomy" id="1173502"/>
    <lineage>
        <taxon>Bacteria</taxon>
        <taxon>Pseudomonadati</taxon>
        <taxon>Pseudomonadota</taxon>
        <taxon>Gammaproteobacteria</taxon>
        <taxon>Pasteurellales</taxon>
        <taxon>Pasteurellaceae</taxon>
        <taxon>Seminibacterium</taxon>
    </lineage>
</organism>
<dbReference type="PROSITE" id="PS51671">
    <property type="entry name" value="ACT"/>
    <property type="match status" value="1"/>
</dbReference>
<dbReference type="EC" id="2.2.1.6" evidence="2"/>
<dbReference type="EMBL" id="JBHTJN010000004">
    <property type="protein sequence ID" value="MFD0965707.1"/>
    <property type="molecule type" value="Genomic_DNA"/>
</dbReference>
<gene>
    <name evidence="2" type="primary">ilvM</name>
    <name evidence="2" type="ORF">ACFQ02_02370</name>
</gene>
<feature type="domain" description="ACT" evidence="1">
    <location>
        <begin position="5"/>
        <end position="74"/>
    </location>
</feature>
<evidence type="ECO:0000259" key="1">
    <source>
        <dbReference type="PROSITE" id="PS51671"/>
    </source>
</evidence>
<name>A0ABW3I8I6_9PAST</name>
<dbReference type="Proteomes" id="UP001596996">
    <property type="component" value="Unassembled WGS sequence"/>
</dbReference>
<keyword evidence="3" id="KW-1185">Reference proteome</keyword>
<sequence length="74" mass="8891">MKQYELSMIFNKRPETLERILRVVRHRGYDVIDLKSKTDENQIDLQLRIQSKRAVELLVNQLIKLPDMVKLKQI</sequence>
<reference evidence="3" key="1">
    <citation type="journal article" date="2019" name="Int. J. Syst. Evol. Microbiol.">
        <title>The Global Catalogue of Microorganisms (GCM) 10K type strain sequencing project: providing services to taxonomists for standard genome sequencing and annotation.</title>
        <authorList>
            <consortium name="The Broad Institute Genomics Platform"/>
            <consortium name="The Broad Institute Genome Sequencing Center for Infectious Disease"/>
            <person name="Wu L."/>
            <person name="Ma J."/>
        </authorList>
    </citation>
    <scope>NUCLEOTIDE SEQUENCE [LARGE SCALE GENOMIC DNA]</scope>
    <source>
        <strain evidence="3">CCUG 61707</strain>
    </source>
</reference>
<comment type="caution">
    <text evidence="2">The sequence shown here is derived from an EMBL/GenBank/DDBJ whole genome shotgun (WGS) entry which is preliminary data.</text>
</comment>
<dbReference type="Pfam" id="PF13710">
    <property type="entry name" value="ACT_5"/>
    <property type="match status" value="1"/>
</dbReference>
<dbReference type="GO" id="GO:0003984">
    <property type="term" value="F:acetolactate synthase activity"/>
    <property type="evidence" value="ECO:0007669"/>
    <property type="project" value="UniProtKB-EC"/>
</dbReference>
<evidence type="ECO:0000313" key="2">
    <source>
        <dbReference type="EMBL" id="MFD0965707.1"/>
    </source>
</evidence>
<dbReference type="InterPro" id="IPR045865">
    <property type="entry name" value="ACT-like_dom_sf"/>
</dbReference>
<dbReference type="RefSeq" id="WP_380818783.1">
    <property type="nucleotide sequence ID" value="NZ_JBHTJN010000004.1"/>
</dbReference>
<accession>A0ABW3I8I6</accession>
<dbReference type="NCBIfam" id="NF008362">
    <property type="entry name" value="PRK11152.1"/>
    <property type="match status" value="1"/>
</dbReference>